<dbReference type="STRING" id="703135.A0A2A9NHD2"/>
<gene>
    <name evidence="4" type="ORF">AMATHDRAFT_50528</name>
</gene>
<dbReference type="SUPFAM" id="SSF54637">
    <property type="entry name" value="Thioesterase/thiol ester dehydrase-isomerase"/>
    <property type="match status" value="1"/>
</dbReference>
<dbReference type="PANTHER" id="PTHR21660">
    <property type="entry name" value="THIOESTERASE SUPERFAMILY MEMBER-RELATED"/>
    <property type="match status" value="1"/>
</dbReference>
<evidence type="ECO:0000256" key="1">
    <source>
        <dbReference type="ARBA" id="ARBA00008324"/>
    </source>
</evidence>
<reference evidence="4 5" key="1">
    <citation type="submission" date="2014-02" db="EMBL/GenBank/DDBJ databases">
        <title>Transposable element dynamics among asymbiotic and ectomycorrhizal Amanita fungi.</title>
        <authorList>
            <consortium name="DOE Joint Genome Institute"/>
            <person name="Hess J."/>
            <person name="Skrede I."/>
            <person name="Wolfe B."/>
            <person name="LaButti K."/>
            <person name="Ohm R.A."/>
            <person name="Grigoriev I.V."/>
            <person name="Pringle A."/>
        </authorList>
    </citation>
    <scope>NUCLEOTIDE SEQUENCE [LARGE SCALE GENOMIC DNA]</scope>
    <source>
        <strain evidence="4 5">SKay4041</strain>
    </source>
</reference>
<evidence type="ECO:0000313" key="4">
    <source>
        <dbReference type="EMBL" id="PFH47122.1"/>
    </source>
</evidence>
<feature type="domain" description="Thioesterase" evidence="3">
    <location>
        <begin position="116"/>
        <end position="192"/>
    </location>
</feature>
<keyword evidence="5" id="KW-1185">Reference proteome</keyword>
<dbReference type="Pfam" id="PF03061">
    <property type="entry name" value="4HBT"/>
    <property type="match status" value="1"/>
</dbReference>
<keyword evidence="2" id="KW-0378">Hydrolase</keyword>
<dbReference type="AlphaFoldDB" id="A0A2A9NHD2"/>
<dbReference type="InterPro" id="IPR039298">
    <property type="entry name" value="ACOT13"/>
</dbReference>
<comment type="similarity">
    <text evidence="1">Belongs to the thioesterase PaaI family.</text>
</comment>
<evidence type="ECO:0000256" key="2">
    <source>
        <dbReference type="ARBA" id="ARBA00022801"/>
    </source>
</evidence>
<dbReference type="CDD" id="cd03443">
    <property type="entry name" value="PaaI_thioesterase"/>
    <property type="match status" value="1"/>
</dbReference>
<proteinExistence type="inferred from homology"/>
<protein>
    <recommendedName>
        <fullName evidence="3">Thioesterase domain-containing protein</fullName>
    </recommendedName>
</protein>
<name>A0A2A9NHD2_9AGAR</name>
<dbReference type="Proteomes" id="UP000242287">
    <property type="component" value="Unassembled WGS sequence"/>
</dbReference>
<dbReference type="Gene3D" id="3.10.129.10">
    <property type="entry name" value="Hotdog Thioesterase"/>
    <property type="match status" value="1"/>
</dbReference>
<evidence type="ECO:0000259" key="3">
    <source>
        <dbReference type="Pfam" id="PF03061"/>
    </source>
</evidence>
<accession>A0A2A9NHD2</accession>
<organism evidence="4 5">
    <name type="scientific">Amanita thiersii Skay4041</name>
    <dbReference type="NCBI Taxonomy" id="703135"/>
    <lineage>
        <taxon>Eukaryota</taxon>
        <taxon>Fungi</taxon>
        <taxon>Dikarya</taxon>
        <taxon>Basidiomycota</taxon>
        <taxon>Agaricomycotina</taxon>
        <taxon>Agaricomycetes</taxon>
        <taxon>Agaricomycetidae</taxon>
        <taxon>Agaricales</taxon>
        <taxon>Pluteineae</taxon>
        <taxon>Amanitaceae</taxon>
        <taxon>Amanita</taxon>
    </lineage>
</organism>
<dbReference type="InterPro" id="IPR006683">
    <property type="entry name" value="Thioestr_dom"/>
</dbReference>
<sequence>MSSPTSASALAPARPRLFAHIPEVPDFDPTTVKGQLTDDEKRTAIKVYAYFVGMDKKTSFAPHVASRIKFAEMNFYGRELLGKKQKRSDGKGEPVVLPTSESVLEVVVGEDMCNSFGVMHGGCAALFLDMATVSCIVNYGIATGMDTTGVSHAMNVVYHQPARIGRKIRIVARTMSMSGRIRTARGEMWDGDVLCTSCIHSIVNVSGKMERAGGKL</sequence>
<dbReference type="PANTHER" id="PTHR21660:SF1">
    <property type="entry name" value="ACYL-COENZYME A THIOESTERASE 13"/>
    <property type="match status" value="1"/>
</dbReference>
<dbReference type="EMBL" id="KZ302132">
    <property type="protein sequence ID" value="PFH47122.1"/>
    <property type="molecule type" value="Genomic_DNA"/>
</dbReference>
<dbReference type="GO" id="GO:0047617">
    <property type="term" value="F:fatty acyl-CoA hydrolase activity"/>
    <property type="evidence" value="ECO:0007669"/>
    <property type="project" value="InterPro"/>
</dbReference>
<dbReference type="InterPro" id="IPR029069">
    <property type="entry name" value="HotDog_dom_sf"/>
</dbReference>
<evidence type="ECO:0000313" key="5">
    <source>
        <dbReference type="Proteomes" id="UP000242287"/>
    </source>
</evidence>
<dbReference type="OrthoDB" id="2831072at2759"/>